<feature type="transmembrane region" description="Helical" evidence="19">
    <location>
        <begin position="185"/>
        <end position="216"/>
    </location>
</feature>
<evidence type="ECO:0000256" key="13">
    <source>
        <dbReference type="ARBA" id="ARBA00023136"/>
    </source>
</evidence>
<reference evidence="20" key="1">
    <citation type="submission" date="2019-02" db="EMBL/GenBank/DDBJ databases">
        <authorList>
            <person name="Li S.-H."/>
        </authorList>
    </citation>
    <scope>NUCLEOTIDE SEQUENCE</scope>
    <source>
        <strain evidence="20">IMCC11814</strain>
    </source>
</reference>
<evidence type="ECO:0000256" key="6">
    <source>
        <dbReference type="ARBA" id="ARBA00015850"/>
    </source>
</evidence>
<keyword evidence="13 19" id="KW-0472">Membrane</keyword>
<comment type="catalytic activity">
    <reaction evidence="17 19">
        <text>alpha-ribazole + adenosylcob(III)inamide-GDP = adenosylcob(III)alamin + GMP + H(+)</text>
        <dbReference type="Rhea" id="RHEA:16049"/>
        <dbReference type="ChEBI" id="CHEBI:10329"/>
        <dbReference type="ChEBI" id="CHEBI:15378"/>
        <dbReference type="ChEBI" id="CHEBI:18408"/>
        <dbReference type="ChEBI" id="CHEBI:58115"/>
        <dbReference type="ChEBI" id="CHEBI:60487"/>
        <dbReference type="EC" id="2.7.8.26"/>
    </reaction>
</comment>
<name>A0ABT3T3F6_9GAMM</name>
<keyword evidence="7 19" id="KW-1003">Cell membrane</keyword>
<organism evidence="20 21">
    <name type="scientific">Candidatus Marimicrobium litorale</name>
    <dbReference type="NCBI Taxonomy" id="2518991"/>
    <lineage>
        <taxon>Bacteria</taxon>
        <taxon>Pseudomonadati</taxon>
        <taxon>Pseudomonadota</taxon>
        <taxon>Gammaproteobacteria</taxon>
        <taxon>Cellvibrionales</taxon>
        <taxon>Halieaceae</taxon>
        <taxon>Marimicrobium</taxon>
    </lineage>
</organism>
<feature type="transmembrane region" description="Helical" evidence="19">
    <location>
        <begin position="228"/>
        <end position="253"/>
    </location>
</feature>
<dbReference type="NCBIfam" id="TIGR00317">
    <property type="entry name" value="cobS"/>
    <property type="match status" value="1"/>
</dbReference>
<feature type="transmembrane region" description="Helical" evidence="19">
    <location>
        <begin position="142"/>
        <end position="165"/>
    </location>
</feature>
<comment type="catalytic activity">
    <reaction evidence="18 19">
        <text>alpha-ribazole 5'-phosphate + adenosylcob(III)inamide-GDP = adenosylcob(III)alamin 5'-phosphate + GMP + H(+)</text>
        <dbReference type="Rhea" id="RHEA:23560"/>
        <dbReference type="ChEBI" id="CHEBI:15378"/>
        <dbReference type="ChEBI" id="CHEBI:57918"/>
        <dbReference type="ChEBI" id="CHEBI:58115"/>
        <dbReference type="ChEBI" id="CHEBI:60487"/>
        <dbReference type="ChEBI" id="CHEBI:60493"/>
        <dbReference type="EC" id="2.7.8.26"/>
    </reaction>
</comment>
<evidence type="ECO:0000256" key="11">
    <source>
        <dbReference type="ARBA" id="ARBA00022842"/>
    </source>
</evidence>
<dbReference type="InterPro" id="IPR003805">
    <property type="entry name" value="CobS"/>
</dbReference>
<comment type="subcellular location">
    <subcellularLocation>
        <location evidence="2 19">Cell membrane</location>
        <topology evidence="2 19">Multi-pass membrane protein</topology>
    </subcellularLocation>
</comment>
<comment type="pathway">
    <text evidence="3 19">Cofactor biosynthesis; adenosylcobalamin biosynthesis; adenosylcobalamin from cob(II)yrinate a,c-diamide: step 7/7.</text>
</comment>
<dbReference type="Proteomes" id="UP001143304">
    <property type="component" value="Unassembled WGS sequence"/>
</dbReference>
<proteinExistence type="inferred from homology"/>
<evidence type="ECO:0000256" key="12">
    <source>
        <dbReference type="ARBA" id="ARBA00022989"/>
    </source>
</evidence>
<feature type="transmembrane region" description="Helical" evidence="19">
    <location>
        <begin position="64"/>
        <end position="84"/>
    </location>
</feature>
<dbReference type="HAMAP" id="MF_00719">
    <property type="entry name" value="CobS"/>
    <property type="match status" value="1"/>
</dbReference>
<keyword evidence="10 19" id="KW-0812">Transmembrane</keyword>
<evidence type="ECO:0000256" key="7">
    <source>
        <dbReference type="ARBA" id="ARBA00022475"/>
    </source>
</evidence>
<evidence type="ECO:0000256" key="2">
    <source>
        <dbReference type="ARBA" id="ARBA00004651"/>
    </source>
</evidence>
<dbReference type="EMBL" id="SHNO01000001">
    <property type="protein sequence ID" value="MCX2976049.1"/>
    <property type="molecule type" value="Genomic_DNA"/>
</dbReference>
<feature type="transmembrane region" description="Helical" evidence="19">
    <location>
        <begin position="39"/>
        <end position="57"/>
    </location>
</feature>
<evidence type="ECO:0000256" key="15">
    <source>
        <dbReference type="ARBA" id="ARBA00032605"/>
    </source>
</evidence>
<evidence type="ECO:0000256" key="9">
    <source>
        <dbReference type="ARBA" id="ARBA00022679"/>
    </source>
</evidence>
<evidence type="ECO:0000256" key="19">
    <source>
        <dbReference type="HAMAP-Rule" id="MF_00719"/>
    </source>
</evidence>
<evidence type="ECO:0000313" key="21">
    <source>
        <dbReference type="Proteomes" id="UP001143304"/>
    </source>
</evidence>
<evidence type="ECO:0000256" key="1">
    <source>
        <dbReference type="ARBA" id="ARBA00001946"/>
    </source>
</evidence>
<feature type="transmembrane region" description="Helical" evidence="19">
    <location>
        <begin position="115"/>
        <end position="135"/>
    </location>
</feature>
<sequence length="254" mass="27355">MKSVIQRQGRALLVALQFLTVLPVPRHIRDSENLTGASLLWYPAVGLLLGLLLTLASDMWTLPFYLQAGLLLALWVALSGGLHLDGFADCVDAWAGGFGDRQRTLQLLSDPLCGSMAVIALIILLLLKFLALAALVQQGGLVWLWAVPLLSRSALLLLFMYTNYVRPQGLGALIVQQFSSHDARWVLAGVALTTLALLPVSIWIVLTATTVAVFLLARRAALQRLGGFTGDVAGALVELVELCLLLVLSFYAVG</sequence>
<evidence type="ECO:0000256" key="8">
    <source>
        <dbReference type="ARBA" id="ARBA00022573"/>
    </source>
</evidence>
<keyword evidence="12 19" id="KW-1133">Transmembrane helix</keyword>
<dbReference type="PANTHER" id="PTHR34148:SF1">
    <property type="entry name" value="ADENOSYLCOBINAMIDE-GDP RIBAZOLETRANSFERASE"/>
    <property type="match status" value="1"/>
</dbReference>
<comment type="similarity">
    <text evidence="4 19">Belongs to the CobS family.</text>
</comment>
<evidence type="ECO:0000313" key="20">
    <source>
        <dbReference type="EMBL" id="MCX2976049.1"/>
    </source>
</evidence>
<dbReference type="RefSeq" id="WP_279247803.1">
    <property type="nucleotide sequence ID" value="NZ_SHNO01000001.1"/>
</dbReference>
<evidence type="ECO:0000256" key="3">
    <source>
        <dbReference type="ARBA" id="ARBA00004663"/>
    </source>
</evidence>
<keyword evidence="8 19" id="KW-0169">Cobalamin biosynthesis</keyword>
<evidence type="ECO:0000256" key="5">
    <source>
        <dbReference type="ARBA" id="ARBA00013200"/>
    </source>
</evidence>
<dbReference type="GO" id="GO:0051073">
    <property type="term" value="F:adenosylcobinamide-GDP ribazoletransferase activity"/>
    <property type="evidence" value="ECO:0007669"/>
    <property type="project" value="UniProtKB-EC"/>
</dbReference>
<evidence type="ECO:0000256" key="14">
    <source>
        <dbReference type="ARBA" id="ARBA00025228"/>
    </source>
</evidence>
<evidence type="ECO:0000256" key="10">
    <source>
        <dbReference type="ARBA" id="ARBA00022692"/>
    </source>
</evidence>
<evidence type="ECO:0000256" key="17">
    <source>
        <dbReference type="ARBA" id="ARBA00048623"/>
    </source>
</evidence>
<keyword evidence="9 19" id="KW-0808">Transferase</keyword>
<dbReference type="Pfam" id="PF02654">
    <property type="entry name" value="CobS"/>
    <property type="match status" value="1"/>
</dbReference>
<keyword evidence="11 19" id="KW-0460">Magnesium</keyword>
<protein>
    <recommendedName>
        <fullName evidence="6 19">Adenosylcobinamide-GDP ribazoletransferase</fullName>
        <ecNumber evidence="5 19">2.7.8.26</ecNumber>
    </recommendedName>
    <alternativeName>
        <fullName evidence="16 19">Cobalamin synthase</fullName>
    </alternativeName>
    <alternativeName>
        <fullName evidence="15 19">Cobalamin-5'-phosphate synthase</fullName>
    </alternativeName>
</protein>
<evidence type="ECO:0000256" key="4">
    <source>
        <dbReference type="ARBA" id="ARBA00010561"/>
    </source>
</evidence>
<comment type="caution">
    <text evidence="20">The sequence shown here is derived from an EMBL/GenBank/DDBJ whole genome shotgun (WGS) entry which is preliminary data.</text>
</comment>
<gene>
    <name evidence="19 20" type="primary">cobS</name>
    <name evidence="20" type="ORF">EYC82_01595</name>
</gene>
<dbReference type="EC" id="2.7.8.26" evidence="5 19"/>
<evidence type="ECO:0000256" key="16">
    <source>
        <dbReference type="ARBA" id="ARBA00032853"/>
    </source>
</evidence>
<dbReference type="PANTHER" id="PTHR34148">
    <property type="entry name" value="ADENOSYLCOBINAMIDE-GDP RIBAZOLETRANSFERASE"/>
    <property type="match status" value="1"/>
</dbReference>
<evidence type="ECO:0000256" key="18">
    <source>
        <dbReference type="ARBA" id="ARBA00049504"/>
    </source>
</evidence>
<accession>A0ABT3T3F6</accession>
<keyword evidence="21" id="KW-1185">Reference proteome</keyword>
<comment type="cofactor">
    <cofactor evidence="1 19">
        <name>Mg(2+)</name>
        <dbReference type="ChEBI" id="CHEBI:18420"/>
    </cofactor>
</comment>
<comment type="function">
    <text evidence="14 19">Joins adenosylcobinamide-GDP and alpha-ribazole to generate adenosylcobalamin (Ado-cobalamin). Also synthesizes adenosylcobalamin 5'-phosphate from adenosylcobinamide-GDP and alpha-ribazole 5'-phosphate.</text>
</comment>